<evidence type="ECO:0000313" key="6">
    <source>
        <dbReference type="EMBL" id="KAF6137227.1"/>
    </source>
</evidence>
<keyword evidence="7" id="KW-1185">Reference proteome</keyword>
<dbReference type="GO" id="GO:0008270">
    <property type="term" value="F:zinc ion binding"/>
    <property type="evidence" value="ECO:0007669"/>
    <property type="project" value="TreeGrafter"/>
</dbReference>
<dbReference type="InterPro" id="IPR036291">
    <property type="entry name" value="NAD(P)-bd_dom_sf"/>
</dbReference>
<evidence type="ECO:0000256" key="4">
    <source>
        <dbReference type="ARBA" id="ARBA00022833"/>
    </source>
</evidence>
<dbReference type="GO" id="GO:0051903">
    <property type="term" value="F:S-(hydroxymethyl)glutathione dehydrogenase [NAD(P)+] activity"/>
    <property type="evidence" value="ECO:0007669"/>
    <property type="project" value="TreeGrafter"/>
</dbReference>
<dbReference type="EMBL" id="JACGCM010002660">
    <property type="protein sequence ID" value="KAF6137227.1"/>
    <property type="molecule type" value="Genomic_DNA"/>
</dbReference>
<evidence type="ECO:0000256" key="2">
    <source>
        <dbReference type="ARBA" id="ARBA00011738"/>
    </source>
</evidence>
<dbReference type="InterPro" id="IPR013149">
    <property type="entry name" value="ADH-like_C"/>
</dbReference>
<evidence type="ECO:0000313" key="7">
    <source>
        <dbReference type="Proteomes" id="UP000541444"/>
    </source>
</evidence>
<name>A0A7J7L3R4_9MAGN</name>
<dbReference type="GO" id="GO:0005829">
    <property type="term" value="C:cytosol"/>
    <property type="evidence" value="ECO:0007669"/>
    <property type="project" value="TreeGrafter"/>
</dbReference>
<evidence type="ECO:0000256" key="1">
    <source>
        <dbReference type="ARBA" id="ARBA00001947"/>
    </source>
</evidence>
<dbReference type="OrthoDB" id="417550at2759"/>
<keyword evidence="4" id="KW-0862">Zinc</keyword>
<dbReference type="PANTHER" id="PTHR43880">
    <property type="entry name" value="ALCOHOL DEHYDROGENASE"/>
    <property type="match status" value="1"/>
</dbReference>
<evidence type="ECO:0000256" key="3">
    <source>
        <dbReference type="ARBA" id="ARBA00022723"/>
    </source>
</evidence>
<dbReference type="SUPFAM" id="SSF51735">
    <property type="entry name" value="NAD(P)-binding Rossmann-fold domains"/>
    <property type="match status" value="1"/>
</dbReference>
<comment type="subunit">
    <text evidence="2">Homodimer.</text>
</comment>
<proteinExistence type="predicted"/>
<dbReference type="Gene3D" id="3.40.50.720">
    <property type="entry name" value="NAD(P)-binding Rossmann-like Domain"/>
    <property type="match status" value="1"/>
</dbReference>
<dbReference type="FunFam" id="3.40.50.720:FF:000003">
    <property type="entry name" value="S-(hydroxymethyl)glutathione dehydrogenase"/>
    <property type="match status" value="1"/>
</dbReference>
<dbReference type="Proteomes" id="UP000541444">
    <property type="component" value="Unassembled WGS sequence"/>
</dbReference>
<dbReference type="AlphaFoldDB" id="A0A7J7L3R4"/>
<evidence type="ECO:0000259" key="5">
    <source>
        <dbReference type="Pfam" id="PF00107"/>
    </source>
</evidence>
<sequence length="183" mass="20391">MILPSNRLPVAVEWEAGKSLVIEQVEVAPPQAMEVAEGVRVYGAWRIIGVDLNANKFEGVYSYTLFVIFLCIVVAKKFRVTEFVNPKDHKRPVQDIIDPQVIAEMTNGEVNRRIECTGSIATMISSFECVHDGWGTVAVLVGIPNKGDTFKKHPMNILNERTLKGTLFGNYRPRSNILGAMET</sequence>
<organism evidence="6 7">
    <name type="scientific">Kingdonia uniflora</name>
    <dbReference type="NCBI Taxonomy" id="39325"/>
    <lineage>
        <taxon>Eukaryota</taxon>
        <taxon>Viridiplantae</taxon>
        <taxon>Streptophyta</taxon>
        <taxon>Embryophyta</taxon>
        <taxon>Tracheophyta</taxon>
        <taxon>Spermatophyta</taxon>
        <taxon>Magnoliopsida</taxon>
        <taxon>Ranunculales</taxon>
        <taxon>Circaeasteraceae</taxon>
        <taxon>Kingdonia</taxon>
    </lineage>
</organism>
<comment type="caution">
    <text evidence="6">The sequence shown here is derived from an EMBL/GenBank/DDBJ whole genome shotgun (WGS) entry which is preliminary data.</text>
</comment>
<protein>
    <recommendedName>
        <fullName evidence="5">Alcohol dehydrogenase-like C-terminal domain-containing protein</fullName>
    </recommendedName>
</protein>
<gene>
    <name evidence="6" type="ORF">GIB67_030991</name>
</gene>
<reference evidence="6 7" key="1">
    <citation type="journal article" date="2020" name="IScience">
        <title>Genome Sequencing of the Endangered Kingdonia uniflora (Circaeasteraceae, Ranunculales) Reveals Potential Mechanisms of Evolutionary Specialization.</title>
        <authorList>
            <person name="Sun Y."/>
            <person name="Deng T."/>
            <person name="Zhang A."/>
            <person name="Moore M.J."/>
            <person name="Landis J.B."/>
            <person name="Lin N."/>
            <person name="Zhang H."/>
            <person name="Zhang X."/>
            <person name="Huang J."/>
            <person name="Zhang X."/>
            <person name="Sun H."/>
            <person name="Wang H."/>
        </authorList>
    </citation>
    <scope>NUCLEOTIDE SEQUENCE [LARGE SCALE GENOMIC DNA]</scope>
    <source>
        <strain evidence="6">TB1705</strain>
        <tissue evidence="6">Leaf</tissue>
    </source>
</reference>
<dbReference type="GO" id="GO:0046294">
    <property type="term" value="P:formaldehyde catabolic process"/>
    <property type="evidence" value="ECO:0007669"/>
    <property type="project" value="TreeGrafter"/>
</dbReference>
<comment type="cofactor">
    <cofactor evidence="1">
        <name>Zn(2+)</name>
        <dbReference type="ChEBI" id="CHEBI:29105"/>
    </cofactor>
</comment>
<dbReference type="Pfam" id="PF00107">
    <property type="entry name" value="ADH_zinc_N"/>
    <property type="match status" value="1"/>
</dbReference>
<dbReference type="GO" id="GO:0004022">
    <property type="term" value="F:alcohol dehydrogenase (NAD+) activity"/>
    <property type="evidence" value="ECO:0007669"/>
    <property type="project" value="UniProtKB-EC"/>
</dbReference>
<dbReference type="PANTHER" id="PTHR43880:SF26">
    <property type="entry name" value="ALCOHOL DEHYDROGENASE CLASS-P"/>
    <property type="match status" value="1"/>
</dbReference>
<keyword evidence="3" id="KW-0479">Metal-binding</keyword>
<accession>A0A7J7L3R4</accession>
<feature type="domain" description="Alcohol dehydrogenase-like C-terminal" evidence="5">
    <location>
        <begin position="39"/>
        <end position="172"/>
    </location>
</feature>